<dbReference type="AlphaFoldDB" id="A0A1M5Y7T7"/>
<organism evidence="3 4">
    <name type="scientific">Desulfofustis glycolicus DSM 9705</name>
    <dbReference type="NCBI Taxonomy" id="1121409"/>
    <lineage>
        <taxon>Bacteria</taxon>
        <taxon>Pseudomonadati</taxon>
        <taxon>Thermodesulfobacteriota</taxon>
        <taxon>Desulfobulbia</taxon>
        <taxon>Desulfobulbales</taxon>
        <taxon>Desulfocapsaceae</taxon>
        <taxon>Desulfofustis</taxon>
    </lineage>
</organism>
<dbReference type="RefSeq" id="WP_073378455.1">
    <property type="nucleotide sequence ID" value="NZ_FQXS01000029.1"/>
</dbReference>
<accession>A0A1M5Y7T7</accession>
<dbReference type="SUPFAM" id="SSF53850">
    <property type="entry name" value="Periplasmic binding protein-like II"/>
    <property type="match status" value="1"/>
</dbReference>
<keyword evidence="4" id="KW-1185">Reference proteome</keyword>
<dbReference type="CDD" id="cd13602">
    <property type="entry name" value="PBP2_TRAP_BpDctp6_7"/>
    <property type="match status" value="1"/>
</dbReference>
<gene>
    <name evidence="3" type="ORF">SAMN02745124_03721</name>
</gene>
<evidence type="ECO:0000313" key="3">
    <source>
        <dbReference type="EMBL" id="SHI07989.1"/>
    </source>
</evidence>
<dbReference type="Proteomes" id="UP000184139">
    <property type="component" value="Unassembled WGS sequence"/>
</dbReference>
<keyword evidence="1 2" id="KW-0732">Signal</keyword>
<feature type="chain" id="PRO_5012047938" evidence="2">
    <location>
        <begin position="24"/>
        <end position="344"/>
    </location>
</feature>
<proteinExistence type="predicted"/>
<dbReference type="Pfam" id="PF03480">
    <property type="entry name" value="DctP"/>
    <property type="match status" value="1"/>
</dbReference>
<reference evidence="3 4" key="1">
    <citation type="submission" date="2016-11" db="EMBL/GenBank/DDBJ databases">
        <authorList>
            <person name="Jaros S."/>
            <person name="Januszkiewicz K."/>
            <person name="Wedrychowicz H."/>
        </authorList>
    </citation>
    <scope>NUCLEOTIDE SEQUENCE [LARGE SCALE GENOMIC DNA]</scope>
    <source>
        <strain evidence="3 4">DSM 9705</strain>
    </source>
</reference>
<feature type="signal peptide" evidence="2">
    <location>
        <begin position="1"/>
        <end position="23"/>
    </location>
</feature>
<dbReference type="OrthoDB" id="8912194at2"/>
<evidence type="ECO:0000256" key="2">
    <source>
        <dbReference type="SAM" id="SignalP"/>
    </source>
</evidence>
<protein>
    <submittedName>
        <fullName evidence="3">TRAP-type C4-dicarboxylate transport system, substrate-binding protein</fullName>
    </submittedName>
</protein>
<evidence type="ECO:0000256" key="1">
    <source>
        <dbReference type="ARBA" id="ARBA00022729"/>
    </source>
</evidence>
<dbReference type="InterPro" id="IPR038404">
    <property type="entry name" value="TRAP_DctP_sf"/>
</dbReference>
<dbReference type="InterPro" id="IPR018389">
    <property type="entry name" value="DctP_fam"/>
</dbReference>
<dbReference type="STRING" id="1121409.SAMN02745124_03721"/>
<dbReference type="PANTHER" id="PTHR33376">
    <property type="match status" value="1"/>
</dbReference>
<dbReference type="EMBL" id="FQXS01000029">
    <property type="protein sequence ID" value="SHI07989.1"/>
    <property type="molecule type" value="Genomic_DNA"/>
</dbReference>
<evidence type="ECO:0000313" key="4">
    <source>
        <dbReference type="Proteomes" id="UP000184139"/>
    </source>
</evidence>
<sequence>MKKVAMFTLCSGLLLTIASGAIAKDLRVVGSWNSLTMFKNFEQPFWTEKVPAAMPDVTVEMTSLGQVNLNGPAVLRQMDMGVFDVVHTVADYVVADSPVLAGLDMPALAPEIEQARSVVDAYRPVVAETLARDFNAKLLAIAPYPAQVIFCKGAVAGLDDLKGKKIRASGWTTSEFVTALGATGVTMSFSEVPQSLQRGVVDCAITGSLSGYSAGWGEVADHIYPLPVGGWDYVITSMSMKTWESFSEAEQQQLQEMITDELETPAWQVTAEETIAGVDCLTGKQCAHGEPNNLTLVPISDNDLQRAQEVLVENVLPAWAAKVSPADVAQWNETAGKQANIQIK</sequence>
<dbReference type="Gene3D" id="3.40.190.170">
    <property type="entry name" value="Bacterial extracellular solute-binding protein, family 7"/>
    <property type="match status" value="1"/>
</dbReference>
<dbReference type="NCBIfam" id="NF037995">
    <property type="entry name" value="TRAP_S1"/>
    <property type="match status" value="1"/>
</dbReference>
<name>A0A1M5Y7T7_9BACT</name>
<dbReference type="PANTHER" id="PTHR33376:SF4">
    <property type="entry name" value="SIALIC ACID-BINDING PERIPLASMIC PROTEIN SIAP"/>
    <property type="match status" value="1"/>
</dbReference>
<dbReference type="GO" id="GO:0055085">
    <property type="term" value="P:transmembrane transport"/>
    <property type="evidence" value="ECO:0007669"/>
    <property type="project" value="InterPro"/>
</dbReference>